<proteinExistence type="predicted"/>
<evidence type="ECO:0000313" key="10">
    <source>
        <dbReference type="EMBL" id="SOH93282.1"/>
    </source>
</evidence>
<dbReference type="RefSeq" id="WP_097928797.1">
    <property type="nucleotide sequence ID" value="NZ_OCTN01000001.1"/>
</dbReference>
<keyword evidence="6" id="KW-0406">Ion transport</keyword>
<evidence type="ECO:0000256" key="2">
    <source>
        <dbReference type="ARBA" id="ARBA00022448"/>
    </source>
</evidence>
<name>A0A2C9CPV7_9RHOB</name>
<comment type="subcellular location">
    <subcellularLocation>
        <location evidence="1">Cell membrane</location>
        <topology evidence="1">Multi-pass membrane protein</topology>
    </subcellularLocation>
</comment>
<dbReference type="InterPro" id="IPR006153">
    <property type="entry name" value="Cation/H_exchanger_TM"/>
</dbReference>
<dbReference type="OrthoDB" id="9810860at2"/>
<feature type="transmembrane region" description="Helical" evidence="8">
    <location>
        <begin position="302"/>
        <end position="323"/>
    </location>
</feature>
<evidence type="ECO:0000256" key="5">
    <source>
        <dbReference type="ARBA" id="ARBA00022989"/>
    </source>
</evidence>
<reference evidence="11" key="1">
    <citation type="submission" date="2017-09" db="EMBL/GenBank/DDBJ databases">
        <authorList>
            <person name="Varghese N."/>
            <person name="Submissions S."/>
        </authorList>
    </citation>
    <scope>NUCLEOTIDE SEQUENCE [LARGE SCALE GENOMIC DNA]</scope>
    <source>
        <strain evidence="11">C7</strain>
    </source>
</reference>
<evidence type="ECO:0000256" key="6">
    <source>
        <dbReference type="ARBA" id="ARBA00023065"/>
    </source>
</evidence>
<dbReference type="GO" id="GO:0005886">
    <property type="term" value="C:plasma membrane"/>
    <property type="evidence" value="ECO:0007669"/>
    <property type="project" value="UniProtKB-SubCell"/>
</dbReference>
<organism evidence="10 11">
    <name type="scientific">Pontivivens marinum</name>
    <dbReference type="NCBI Taxonomy" id="1690039"/>
    <lineage>
        <taxon>Bacteria</taxon>
        <taxon>Pseudomonadati</taxon>
        <taxon>Pseudomonadota</taxon>
        <taxon>Alphaproteobacteria</taxon>
        <taxon>Rhodobacterales</taxon>
        <taxon>Paracoccaceae</taxon>
        <taxon>Pontivivens</taxon>
    </lineage>
</organism>
<feature type="transmembrane region" description="Helical" evidence="8">
    <location>
        <begin position="366"/>
        <end position="389"/>
    </location>
</feature>
<keyword evidence="11" id="KW-1185">Reference proteome</keyword>
<evidence type="ECO:0000256" key="8">
    <source>
        <dbReference type="SAM" id="Phobius"/>
    </source>
</evidence>
<feature type="transmembrane region" description="Helical" evidence="8">
    <location>
        <begin position="55"/>
        <end position="79"/>
    </location>
</feature>
<keyword evidence="2" id="KW-0813">Transport</keyword>
<feature type="transmembrane region" description="Helical" evidence="8">
    <location>
        <begin position="184"/>
        <end position="206"/>
    </location>
</feature>
<dbReference type="PANTHER" id="PTHR32507:SF8">
    <property type="entry name" value="CNH1P"/>
    <property type="match status" value="1"/>
</dbReference>
<keyword evidence="3" id="KW-0050">Antiport</keyword>
<evidence type="ECO:0000259" key="9">
    <source>
        <dbReference type="Pfam" id="PF00999"/>
    </source>
</evidence>
<evidence type="ECO:0000256" key="7">
    <source>
        <dbReference type="ARBA" id="ARBA00023136"/>
    </source>
</evidence>
<protein>
    <submittedName>
        <fullName evidence="10">Sodium/hydrogen exchanger family protein</fullName>
    </submittedName>
</protein>
<feature type="transmembrane region" description="Helical" evidence="8">
    <location>
        <begin position="160"/>
        <end position="177"/>
    </location>
</feature>
<gene>
    <name evidence="10" type="ORF">SAMN06273572_1011138</name>
</gene>
<feature type="domain" description="Cation/H+ exchanger transmembrane" evidence="9">
    <location>
        <begin position="13"/>
        <end position="389"/>
    </location>
</feature>
<evidence type="ECO:0000256" key="1">
    <source>
        <dbReference type="ARBA" id="ARBA00004651"/>
    </source>
</evidence>
<evidence type="ECO:0000313" key="11">
    <source>
        <dbReference type="Proteomes" id="UP000220034"/>
    </source>
</evidence>
<keyword evidence="4 8" id="KW-0812">Transmembrane</keyword>
<dbReference type="AlphaFoldDB" id="A0A2C9CPV7"/>
<dbReference type="GO" id="GO:0015297">
    <property type="term" value="F:antiporter activity"/>
    <property type="evidence" value="ECO:0007669"/>
    <property type="project" value="UniProtKB-KW"/>
</dbReference>
<feature type="transmembrane region" description="Helical" evidence="8">
    <location>
        <begin position="226"/>
        <end position="257"/>
    </location>
</feature>
<accession>A0A2C9CPV7</accession>
<evidence type="ECO:0000256" key="3">
    <source>
        <dbReference type="ARBA" id="ARBA00022449"/>
    </source>
</evidence>
<keyword evidence="7 8" id="KW-0472">Membrane</keyword>
<evidence type="ECO:0000256" key="4">
    <source>
        <dbReference type="ARBA" id="ARBA00022692"/>
    </source>
</evidence>
<dbReference type="Pfam" id="PF00999">
    <property type="entry name" value="Na_H_Exchanger"/>
    <property type="match status" value="1"/>
</dbReference>
<feature type="transmembrane region" description="Helical" evidence="8">
    <location>
        <begin position="91"/>
        <end position="110"/>
    </location>
</feature>
<keyword evidence="5 8" id="KW-1133">Transmembrane helix</keyword>
<dbReference type="Proteomes" id="UP000220034">
    <property type="component" value="Unassembled WGS sequence"/>
</dbReference>
<feature type="transmembrane region" description="Helical" evidence="8">
    <location>
        <begin position="278"/>
        <end position="296"/>
    </location>
</feature>
<dbReference type="GO" id="GO:1902600">
    <property type="term" value="P:proton transmembrane transport"/>
    <property type="evidence" value="ECO:0007669"/>
    <property type="project" value="InterPro"/>
</dbReference>
<feature type="transmembrane region" description="Helical" evidence="8">
    <location>
        <begin position="335"/>
        <end position="354"/>
    </location>
</feature>
<dbReference type="PANTHER" id="PTHR32507">
    <property type="entry name" value="NA(+)/H(+) ANTIPORTER 1"/>
    <property type="match status" value="1"/>
</dbReference>
<sequence>MDGIGLLIIGASVLIYATLAQRLATSILTGPMMFLGLGWALAELGLVQLSSAEEALHILAEVTLVIVLFSDASIINVRALRRRHIWPQRTLLLGLPLAMLLGTVTGILFLPDWPIWEVALIAAILAPTDAALGQAVVNNAAVPERVRRALNVESGVNDGLALPAVLLFGGLAVGELYSIQDHNWILFVAQQIGLGVTVGVLLGWFGGKFIAYSRENALSAAQYEGIALIALALLCYQVADFTGGNGFIAAFTGGAAFGASQPKRDHQLAEFMEGEGTLLTLGTFLLIGLVLVPVAVDMVTLPIMGLILASLFMVRPAAIWLSLIGTDADMPVRLFIGWFGPRGLATVLFALLIVTQIEGLPHREEILGIATLAVLISALLHGITAAPAARRFGPLMRGAVD</sequence>
<dbReference type="EMBL" id="OCTN01000001">
    <property type="protein sequence ID" value="SOH93282.1"/>
    <property type="molecule type" value="Genomic_DNA"/>
</dbReference>